<comment type="subcellular location">
    <subcellularLocation>
        <location evidence="1">Endoplasmic reticulum membrane</location>
        <topology evidence="1">Single-pass membrane protein</topology>
    </subcellularLocation>
</comment>
<keyword evidence="5 10" id="KW-0812">Transmembrane</keyword>
<keyword evidence="7 10" id="KW-1133">Transmembrane helix</keyword>
<dbReference type="PANTHER" id="PTHR13036">
    <property type="entry name" value="BETA1,4 MANNOSYLTRANSFERASE"/>
    <property type="match status" value="1"/>
</dbReference>
<evidence type="ECO:0000256" key="7">
    <source>
        <dbReference type="ARBA" id="ARBA00022989"/>
    </source>
</evidence>
<feature type="compositionally biased region" description="Basic and acidic residues" evidence="9">
    <location>
        <begin position="624"/>
        <end position="633"/>
    </location>
</feature>
<dbReference type="AlphaFoldDB" id="A0A498SNN0"/>
<gene>
    <name evidence="11" type="ORF">NAV_LOCUS5197</name>
</gene>
<accession>A0A498SNN0</accession>
<dbReference type="PANTHER" id="PTHR13036:SF0">
    <property type="entry name" value="CHITOBIOSYLDIPHOSPHODOLICHOL BETA-MANNOSYLTRANSFERASE"/>
    <property type="match status" value="1"/>
</dbReference>
<keyword evidence="3" id="KW-0328">Glycosyltransferase</keyword>
<keyword evidence="8 10" id="KW-0472">Membrane</keyword>
<feature type="region of interest" description="Disordered" evidence="9">
    <location>
        <begin position="592"/>
        <end position="671"/>
    </location>
</feature>
<feature type="compositionally biased region" description="Polar residues" evidence="9">
    <location>
        <begin position="608"/>
        <end position="622"/>
    </location>
</feature>
<evidence type="ECO:0000256" key="3">
    <source>
        <dbReference type="ARBA" id="ARBA00022676"/>
    </source>
</evidence>
<feature type="transmembrane region" description="Helical" evidence="10">
    <location>
        <begin position="74"/>
        <end position="94"/>
    </location>
</feature>
<dbReference type="OrthoDB" id="614844at2759"/>
<protein>
    <recommendedName>
        <fullName evidence="13">Glycosyl transferase family 1 domain-containing protein</fullName>
    </recommendedName>
</protein>
<evidence type="ECO:0000256" key="2">
    <source>
        <dbReference type="ARBA" id="ARBA00004922"/>
    </source>
</evidence>
<sequence>MVLRGKNATLVVIGDIGRSPRMCYHAKSLADKNYRVQIVGYTDSEIHQFIQQHPCISIVSLKCPPEYICKLRPIFALVLKFLWTLIVLLLTLFFRIDWPLLIMVQNPPGLPSLFACWLCARVRRAQFIIDWHNYTYSVLRKKYNIDEIRVGRASDRRVQNSLNCSDDHGLVNDVSDMRGKRMTRVERAVQAAAATANRRKRQADRKKRCSIMQRYVEQMYYWEGYFGRRADLNVCVTHAMRQDMFDAWEISAATVYDRPPDWSFRKLTDEERHKFLLKLIDYGGEFEIFKTVNNPSLQRDCIFMEETLLSYRDSGNKVHLRNDRPLLLVSSTSWTEDEDFGLLLDALREFDNIAKLSSKANPATRLPFIICIITGRGPLRSYYLGRIEHMQMQNVEILTPWLKAEDYPLLLGCADIGVSLHTSTSGLDLPMKVVDMLGCGLPVIAKRFGCIGELVSDGHNGRLFDTTHELSHIIKSLTCGFPLHCSVSCQILCIQQLNALISNVHSDPLISWNKSWDACMWPLVRSYGALSVEDLARRQRFAVISLQNGLETVEINDISKLKQQDNDEHVSVRFENETAELKLEIKTSKKAQPVIGKEGEGKKDESAVHQQSTPAAVPSSTPAEKIEPKKETDGAAAGGGGSGDGEDGGYEACPDMTPEQLAKIANESPPK</sequence>
<dbReference type="STRING" id="6277.A0A498SNN0"/>
<dbReference type="Proteomes" id="UP000276991">
    <property type="component" value="Unassembled WGS sequence"/>
</dbReference>
<keyword evidence="4" id="KW-0808">Transferase</keyword>
<evidence type="ECO:0000313" key="11">
    <source>
        <dbReference type="EMBL" id="VBB30406.1"/>
    </source>
</evidence>
<comment type="pathway">
    <text evidence="2">Protein modification; protein glycosylation.</text>
</comment>
<evidence type="ECO:0000256" key="8">
    <source>
        <dbReference type="ARBA" id="ARBA00023136"/>
    </source>
</evidence>
<dbReference type="EMBL" id="UPTC01000866">
    <property type="protein sequence ID" value="VBB30406.1"/>
    <property type="molecule type" value="Genomic_DNA"/>
</dbReference>
<dbReference type="GO" id="GO:0000030">
    <property type="term" value="F:mannosyltransferase activity"/>
    <property type="evidence" value="ECO:0007669"/>
    <property type="project" value="InterPro"/>
</dbReference>
<evidence type="ECO:0000256" key="9">
    <source>
        <dbReference type="SAM" id="MobiDB-lite"/>
    </source>
</evidence>
<evidence type="ECO:0000313" key="12">
    <source>
        <dbReference type="Proteomes" id="UP000276991"/>
    </source>
</evidence>
<dbReference type="Gene3D" id="3.40.50.2000">
    <property type="entry name" value="Glycogen Phosphorylase B"/>
    <property type="match status" value="1"/>
</dbReference>
<dbReference type="GO" id="GO:0005789">
    <property type="term" value="C:endoplasmic reticulum membrane"/>
    <property type="evidence" value="ECO:0007669"/>
    <property type="project" value="UniProtKB-SubCell"/>
</dbReference>
<keyword evidence="6" id="KW-0256">Endoplasmic reticulum</keyword>
<evidence type="ECO:0000256" key="10">
    <source>
        <dbReference type="SAM" id="Phobius"/>
    </source>
</evidence>
<dbReference type="Pfam" id="PF13692">
    <property type="entry name" value="Glyco_trans_1_4"/>
    <property type="match status" value="1"/>
</dbReference>
<reference evidence="11 12" key="1">
    <citation type="submission" date="2018-08" db="EMBL/GenBank/DDBJ databases">
        <authorList>
            <person name="Laetsch R D."/>
            <person name="Stevens L."/>
            <person name="Kumar S."/>
            <person name="Blaxter L. M."/>
        </authorList>
    </citation>
    <scope>NUCLEOTIDE SEQUENCE [LARGE SCALE GENOMIC DNA]</scope>
</reference>
<evidence type="ECO:0000256" key="5">
    <source>
        <dbReference type="ARBA" id="ARBA00022692"/>
    </source>
</evidence>
<dbReference type="SUPFAM" id="SSF53756">
    <property type="entry name" value="UDP-Glycosyltransferase/glycogen phosphorylase"/>
    <property type="match status" value="1"/>
</dbReference>
<feature type="compositionally biased region" description="Basic and acidic residues" evidence="9">
    <location>
        <begin position="597"/>
        <end position="607"/>
    </location>
</feature>
<keyword evidence="12" id="KW-1185">Reference proteome</keyword>
<evidence type="ECO:0000256" key="1">
    <source>
        <dbReference type="ARBA" id="ARBA00004389"/>
    </source>
</evidence>
<evidence type="ECO:0000256" key="4">
    <source>
        <dbReference type="ARBA" id="ARBA00022679"/>
    </source>
</evidence>
<organism evidence="11 12">
    <name type="scientific">Acanthocheilonema viteae</name>
    <name type="common">Filarial nematode worm</name>
    <name type="synonym">Dipetalonema viteae</name>
    <dbReference type="NCBI Taxonomy" id="6277"/>
    <lineage>
        <taxon>Eukaryota</taxon>
        <taxon>Metazoa</taxon>
        <taxon>Ecdysozoa</taxon>
        <taxon>Nematoda</taxon>
        <taxon>Chromadorea</taxon>
        <taxon>Rhabditida</taxon>
        <taxon>Spirurina</taxon>
        <taxon>Spiruromorpha</taxon>
        <taxon>Filarioidea</taxon>
        <taxon>Onchocercidae</taxon>
        <taxon>Acanthocheilonema</taxon>
    </lineage>
</organism>
<evidence type="ECO:0008006" key="13">
    <source>
        <dbReference type="Google" id="ProtNLM"/>
    </source>
</evidence>
<evidence type="ECO:0000256" key="6">
    <source>
        <dbReference type="ARBA" id="ARBA00022824"/>
    </source>
</evidence>
<dbReference type="InterPro" id="IPR026051">
    <property type="entry name" value="ALG1-like"/>
</dbReference>
<name>A0A498SNN0_ACAVI</name>
<proteinExistence type="predicted"/>